<dbReference type="Proteomes" id="UP001497535">
    <property type="component" value="Unassembled WGS sequence"/>
</dbReference>
<evidence type="ECO:0000313" key="1">
    <source>
        <dbReference type="EMBL" id="CAK5086439.1"/>
    </source>
</evidence>
<keyword evidence="2" id="KW-1185">Reference proteome</keyword>
<gene>
    <name evidence="1" type="ORF">MENTE1834_LOCUS33936</name>
</gene>
<accession>A0ACB1A5E0</accession>
<dbReference type="EMBL" id="CAVMJV010000060">
    <property type="protein sequence ID" value="CAK5086439.1"/>
    <property type="molecule type" value="Genomic_DNA"/>
</dbReference>
<comment type="caution">
    <text evidence="1">The sequence shown here is derived from an EMBL/GenBank/DDBJ whole genome shotgun (WGS) entry which is preliminary data.</text>
</comment>
<proteinExistence type="predicted"/>
<evidence type="ECO:0000313" key="2">
    <source>
        <dbReference type="Proteomes" id="UP001497535"/>
    </source>
</evidence>
<protein>
    <submittedName>
        <fullName evidence="1">Uncharacterized protein</fullName>
    </submittedName>
</protein>
<organism evidence="1 2">
    <name type="scientific">Meloidogyne enterolobii</name>
    <name type="common">Root-knot nematode worm</name>
    <name type="synonym">Meloidogyne mayaguensis</name>
    <dbReference type="NCBI Taxonomy" id="390850"/>
    <lineage>
        <taxon>Eukaryota</taxon>
        <taxon>Metazoa</taxon>
        <taxon>Ecdysozoa</taxon>
        <taxon>Nematoda</taxon>
        <taxon>Chromadorea</taxon>
        <taxon>Rhabditida</taxon>
        <taxon>Tylenchina</taxon>
        <taxon>Tylenchomorpha</taxon>
        <taxon>Tylenchoidea</taxon>
        <taxon>Meloidogynidae</taxon>
        <taxon>Meloidogyninae</taxon>
        <taxon>Meloidogyne</taxon>
    </lineage>
</organism>
<reference evidence="1" key="1">
    <citation type="submission" date="2023-11" db="EMBL/GenBank/DDBJ databases">
        <authorList>
            <person name="Poullet M."/>
        </authorList>
    </citation>
    <scope>NUCLEOTIDE SEQUENCE</scope>
    <source>
        <strain evidence="1">E1834</strain>
    </source>
</reference>
<name>A0ACB1A5E0_MELEN</name>
<sequence length="823" mass="88684">MSSSFPYGQQPSGNGNSSNGSGNQSNNNGTNSTLNVSVQNAAALAALVQQQQQQLDTSSPISSLVSDQFQQNQDLRTLALHQQLSTLMQQAQLQQQQQQPAVSQSQQQQQQPSLSAFLPLNQQIRQQQQPAPCSSAQLQQQQTAPGGSSLLGIYQHLLSLQAQQQQQQTPTVAGLPQQFSNALHLQNPSPTASVLPPQLGGGVPSAQSANSGSTAGLLSTLLASNPALLHSLLGQQQQQQQQQLVALAAQLLLPTAAQQQQQQSQQSSLLQMLNPTTLYAFVNYLQQQQQAQQPPPVNQQLQLLLQLASNGGGNVGGNTGGLQGLLASLSGNQQQALLTALAAQQAQQQQEATTQQPPPPQLHQQPPPSLQPQQPDENRLLLEHLIRQSREVQQQQKLMQLEAVAAAGRPQTFVGSEQIDHSTPATLSPTIGGSTASEVLPAPPQQVQQTSAEVLAVHQQQQQQQHENIGASIHSQINAEQQEQQRQGQGTPNERLMTSEAVQDRISRLISENEAILEPNPVLLKRRPYQRQSTSNSMTSQTSENAGTSQRGSPGIRSPGPKHHPATTRSYSLHETSFLRFGGGSLTSGQPINRQQLSLQPQPSHQHSQQLTCNFCHLKFPNEAGLEAHELRCSKKDSNSCTNQILQKQQSQPQLKMVHQQRQQQQQQQLQLQLQQLQDHQSTIAALVGGGKGVARDLVINGSGGGRSSVPSLIQQHFSKQQSNVSQLVTSSSSDSRLKKRGLDQDSGSCGSGTDSLEMLYDVSNGGNGSEQQQQQQQHGAESSKMARIVSNSSPPPPPLTLFSNSNNTPPSTSGEETNKSNN</sequence>